<feature type="chain" id="PRO_5040883549" evidence="2">
    <location>
        <begin position="27"/>
        <end position="220"/>
    </location>
</feature>
<keyword evidence="4" id="KW-1185">Reference proteome</keyword>
<keyword evidence="1" id="KW-1133">Transmembrane helix</keyword>
<comment type="caution">
    <text evidence="3">The sequence shown here is derived from an EMBL/GenBank/DDBJ whole genome shotgun (WGS) entry which is preliminary data.</text>
</comment>
<evidence type="ECO:0000313" key="4">
    <source>
        <dbReference type="Proteomes" id="UP001147653"/>
    </source>
</evidence>
<gene>
    <name evidence="3" type="ORF">OJ997_22815</name>
</gene>
<evidence type="ECO:0000256" key="1">
    <source>
        <dbReference type="SAM" id="Phobius"/>
    </source>
</evidence>
<sequence>MRGAISWTLAVLAAVALMAAVVAAYAGREVFDANGFAARTEQALRTPAVSEEVARRLTDAAIRAEPDLVAIRPLVLSVAEGVVRSGAFGAIVRGAVRDVHRSAFDANATTVTLTVADVGLLLADALDRLRPDLAARIPDTLRVTLTDTTSGLPLDVVQTAQDVRRLEWIALVLALLLGAGAVLVGGAAPRVGAARGGAAGGFGWTGRSSASRSSETNARA</sequence>
<protein>
    <submittedName>
        <fullName evidence="3">Uncharacterized protein</fullName>
    </submittedName>
</protein>
<organism evidence="3 4">
    <name type="scientific">Solirubrobacter phytolaccae</name>
    <dbReference type="NCBI Taxonomy" id="1404360"/>
    <lineage>
        <taxon>Bacteria</taxon>
        <taxon>Bacillati</taxon>
        <taxon>Actinomycetota</taxon>
        <taxon>Thermoleophilia</taxon>
        <taxon>Solirubrobacterales</taxon>
        <taxon>Solirubrobacteraceae</taxon>
        <taxon>Solirubrobacter</taxon>
    </lineage>
</organism>
<keyword evidence="1" id="KW-0812">Transmembrane</keyword>
<reference evidence="3" key="1">
    <citation type="submission" date="2022-10" db="EMBL/GenBank/DDBJ databases">
        <title>The WGS of Solirubrobacter phytolaccae KCTC 29190.</title>
        <authorList>
            <person name="Jiang Z."/>
        </authorList>
    </citation>
    <scope>NUCLEOTIDE SEQUENCE</scope>
    <source>
        <strain evidence="3">KCTC 29190</strain>
    </source>
</reference>
<dbReference type="Proteomes" id="UP001147653">
    <property type="component" value="Unassembled WGS sequence"/>
</dbReference>
<dbReference type="EMBL" id="JAPDDP010000048">
    <property type="protein sequence ID" value="MDA0183160.1"/>
    <property type="molecule type" value="Genomic_DNA"/>
</dbReference>
<proteinExistence type="predicted"/>
<keyword evidence="2" id="KW-0732">Signal</keyword>
<evidence type="ECO:0000256" key="2">
    <source>
        <dbReference type="SAM" id="SignalP"/>
    </source>
</evidence>
<name>A0A9X3NAQ8_9ACTN</name>
<feature type="non-terminal residue" evidence="3">
    <location>
        <position position="220"/>
    </location>
</feature>
<feature type="transmembrane region" description="Helical" evidence="1">
    <location>
        <begin position="168"/>
        <end position="188"/>
    </location>
</feature>
<accession>A0A9X3NAQ8</accession>
<feature type="signal peptide" evidence="2">
    <location>
        <begin position="1"/>
        <end position="26"/>
    </location>
</feature>
<evidence type="ECO:0000313" key="3">
    <source>
        <dbReference type="EMBL" id="MDA0183160.1"/>
    </source>
</evidence>
<keyword evidence="1" id="KW-0472">Membrane</keyword>
<dbReference type="AlphaFoldDB" id="A0A9X3NAQ8"/>